<reference evidence="2" key="1">
    <citation type="journal article" date="2015" name="Nat. Genet.">
        <title>The genome and transcriptome of the zoonotic hookworm Ancylostoma ceylanicum identify infection-specific gene families.</title>
        <authorList>
            <person name="Schwarz E.M."/>
            <person name="Hu Y."/>
            <person name="Antoshechkin I."/>
            <person name="Miller M.M."/>
            <person name="Sternberg P.W."/>
            <person name="Aroian R.V."/>
        </authorList>
    </citation>
    <scope>NUCLEOTIDE SEQUENCE</scope>
    <source>
        <strain evidence="2">HY135</strain>
    </source>
</reference>
<gene>
    <name evidence="1" type="primary">Acey_s0651.g1147</name>
    <name evidence="1" type="ORF">Y032_0651g1147</name>
</gene>
<name>A0A016WKN4_9BILA</name>
<evidence type="ECO:0000313" key="1">
    <source>
        <dbReference type="EMBL" id="EYC39558.1"/>
    </source>
</evidence>
<comment type="caution">
    <text evidence="1">The sequence shown here is derived from an EMBL/GenBank/DDBJ whole genome shotgun (WGS) entry which is preliminary data.</text>
</comment>
<protein>
    <submittedName>
        <fullName evidence="1">Uncharacterized protein</fullName>
    </submittedName>
</protein>
<accession>A0A016WKN4</accession>
<dbReference type="EMBL" id="JARK01000251">
    <property type="protein sequence ID" value="EYC39558.1"/>
    <property type="molecule type" value="Genomic_DNA"/>
</dbReference>
<dbReference type="AlphaFoldDB" id="A0A016WKN4"/>
<sequence>MPPEMLLQRLSHRRNFTSRVHIVNNEEENVDDRTRQASTMRLLSVSTSKQPSFSRNAGIPPQETDPTLYYMYLRGSISHHSPVTLAGCSS</sequence>
<organism evidence="1 2">
    <name type="scientific">Ancylostoma ceylanicum</name>
    <dbReference type="NCBI Taxonomy" id="53326"/>
    <lineage>
        <taxon>Eukaryota</taxon>
        <taxon>Metazoa</taxon>
        <taxon>Ecdysozoa</taxon>
        <taxon>Nematoda</taxon>
        <taxon>Chromadorea</taxon>
        <taxon>Rhabditida</taxon>
        <taxon>Rhabditina</taxon>
        <taxon>Rhabditomorpha</taxon>
        <taxon>Strongyloidea</taxon>
        <taxon>Ancylostomatidae</taxon>
        <taxon>Ancylostomatinae</taxon>
        <taxon>Ancylostoma</taxon>
    </lineage>
</organism>
<proteinExistence type="predicted"/>
<dbReference type="Proteomes" id="UP000024635">
    <property type="component" value="Unassembled WGS sequence"/>
</dbReference>
<keyword evidence="2" id="KW-1185">Reference proteome</keyword>
<evidence type="ECO:0000313" key="2">
    <source>
        <dbReference type="Proteomes" id="UP000024635"/>
    </source>
</evidence>